<gene>
    <name evidence="2" type="ORF">GGX14DRAFT_395817</name>
</gene>
<evidence type="ECO:0000313" key="3">
    <source>
        <dbReference type="Proteomes" id="UP001219525"/>
    </source>
</evidence>
<evidence type="ECO:0000313" key="2">
    <source>
        <dbReference type="EMBL" id="KAJ7208667.1"/>
    </source>
</evidence>
<sequence>MAYYLLNLHGIRPEQDEVCSAEQERYKCRAKRQKDQQIRHISLHGTQFSAEPTHSSRNPTTSGHPTRGYRSLALDAVTVDPALFFLPTFSPPQRRAMAELAALLTRLPDTVLNQFRDAARPRPFTFHSTPADVSQSFTANFRTKNAQLFFDTAWVDLDDLRAWLRQRGDLDHLRDPTISERNFSPVGLDPRSLYGIDGTFGDTTFDFYPVETPALESSSNPSFLPPDNLSFAALVSDPTGVNDALASSSDASFFPLNAAPSHALAPEPTAFPPPPQESFKFDDENPRLMMQEGMDAAGEAWQWVPSDAVWLDNDVSSDVYIPPQPFSVTKNLKVVRIASTVFLRSFLFRLPLLGRDSRRAGEKRHTSAIEKAKRATAGNNKIKELKAELAILVADIKTSSSGVVRVTQKSKAKSLGIATPKDATARPIRAPKKMAADEMDLDGIQMTSLEVQVEHDVKPDALEQENDIDVGGAPQSESAILANLDVDNDDAVISPGDSDIAVPSVNSSEDSFNSGVTTI</sequence>
<feature type="region of interest" description="Disordered" evidence="1">
    <location>
        <begin position="44"/>
        <end position="68"/>
    </location>
</feature>
<proteinExistence type="predicted"/>
<accession>A0AAD6VCM1</accession>
<keyword evidence="3" id="KW-1185">Reference proteome</keyword>
<protein>
    <submittedName>
        <fullName evidence="2">Uncharacterized protein</fullName>
    </submittedName>
</protein>
<dbReference type="Proteomes" id="UP001219525">
    <property type="component" value="Unassembled WGS sequence"/>
</dbReference>
<organism evidence="2 3">
    <name type="scientific">Mycena pura</name>
    <dbReference type="NCBI Taxonomy" id="153505"/>
    <lineage>
        <taxon>Eukaryota</taxon>
        <taxon>Fungi</taxon>
        <taxon>Dikarya</taxon>
        <taxon>Basidiomycota</taxon>
        <taxon>Agaricomycotina</taxon>
        <taxon>Agaricomycetes</taxon>
        <taxon>Agaricomycetidae</taxon>
        <taxon>Agaricales</taxon>
        <taxon>Marasmiineae</taxon>
        <taxon>Mycenaceae</taxon>
        <taxon>Mycena</taxon>
    </lineage>
</organism>
<comment type="caution">
    <text evidence="2">The sequence shown here is derived from an EMBL/GenBank/DDBJ whole genome shotgun (WGS) entry which is preliminary data.</text>
</comment>
<evidence type="ECO:0000256" key="1">
    <source>
        <dbReference type="SAM" id="MobiDB-lite"/>
    </source>
</evidence>
<dbReference type="AlphaFoldDB" id="A0AAD6VCM1"/>
<dbReference type="EMBL" id="JARJCW010000033">
    <property type="protein sequence ID" value="KAJ7208667.1"/>
    <property type="molecule type" value="Genomic_DNA"/>
</dbReference>
<name>A0AAD6VCM1_9AGAR</name>
<feature type="compositionally biased region" description="Polar residues" evidence="1">
    <location>
        <begin position="44"/>
        <end position="64"/>
    </location>
</feature>
<reference evidence="2" key="1">
    <citation type="submission" date="2023-03" db="EMBL/GenBank/DDBJ databases">
        <title>Massive genome expansion in bonnet fungi (Mycena s.s.) driven by repeated elements and novel gene families across ecological guilds.</title>
        <authorList>
            <consortium name="Lawrence Berkeley National Laboratory"/>
            <person name="Harder C.B."/>
            <person name="Miyauchi S."/>
            <person name="Viragh M."/>
            <person name="Kuo A."/>
            <person name="Thoen E."/>
            <person name="Andreopoulos B."/>
            <person name="Lu D."/>
            <person name="Skrede I."/>
            <person name="Drula E."/>
            <person name="Henrissat B."/>
            <person name="Morin E."/>
            <person name="Kohler A."/>
            <person name="Barry K."/>
            <person name="LaButti K."/>
            <person name="Morin E."/>
            <person name="Salamov A."/>
            <person name="Lipzen A."/>
            <person name="Mereny Z."/>
            <person name="Hegedus B."/>
            <person name="Baldrian P."/>
            <person name="Stursova M."/>
            <person name="Weitz H."/>
            <person name="Taylor A."/>
            <person name="Grigoriev I.V."/>
            <person name="Nagy L.G."/>
            <person name="Martin F."/>
            <person name="Kauserud H."/>
        </authorList>
    </citation>
    <scope>NUCLEOTIDE SEQUENCE</scope>
    <source>
        <strain evidence="2">9144</strain>
    </source>
</reference>